<evidence type="ECO:0008006" key="4">
    <source>
        <dbReference type="Google" id="ProtNLM"/>
    </source>
</evidence>
<protein>
    <recommendedName>
        <fullName evidence="4">BHLH domain-containing protein</fullName>
    </recommendedName>
</protein>
<dbReference type="Proteomes" id="UP000266723">
    <property type="component" value="Unassembled WGS sequence"/>
</dbReference>
<gene>
    <name evidence="2" type="ORF">DY000_02018491</name>
</gene>
<dbReference type="EMBL" id="QGKV02000759">
    <property type="protein sequence ID" value="KAF3560638.1"/>
    <property type="molecule type" value="Genomic_DNA"/>
</dbReference>
<accession>A0ABQ7CM11</accession>
<sequence length="75" mass="8635">MVIACPTLEENIAEERNKLTVFVVEELDGTDEGERPEAERDQKSNKRKSQSTTSKRIKHHQALENLTESIAERLR</sequence>
<feature type="compositionally biased region" description="Basic residues" evidence="1">
    <location>
        <begin position="45"/>
        <end position="60"/>
    </location>
</feature>
<name>A0ABQ7CM11_BRACR</name>
<organism evidence="2 3">
    <name type="scientific">Brassica cretica</name>
    <name type="common">Mustard</name>
    <dbReference type="NCBI Taxonomy" id="69181"/>
    <lineage>
        <taxon>Eukaryota</taxon>
        <taxon>Viridiplantae</taxon>
        <taxon>Streptophyta</taxon>
        <taxon>Embryophyta</taxon>
        <taxon>Tracheophyta</taxon>
        <taxon>Spermatophyta</taxon>
        <taxon>Magnoliopsida</taxon>
        <taxon>eudicotyledons</taxon>
        <taxon>Gunneridae</taxon>
        <taxon>Pentapetalae</taxon>
        <taxon>rosids</taxon>
        <taxon>malvids</taxon>
        <taxon>Brassicales</taxon>
        <taxon>Brassicaceae</taxon>
        <taxon>Brassiceae</taxon>
        <taxon>Brassica</taxon>
    </lineage>
</organism>
<proteinExistence type="predicted"/>
<evidence type="ECO:0000313" key="2">
    <source>
        <dbReference type="EMBL" id="KAF3560638.1"/>
    </source>
</evidence>
<evidence type="ECO:0000256" key="1">
    <source>
        <dbReference type="SAM" id="MobiDB-lite"/>
    </source>
</evidence>
<keyword evidence="3" id="KW-1185">Reference proteome</keyword>
<reference evidence="2 3" key="1">
    <citation type="journal article" date="2020" name="BMC Genomics">
        <title>Intraspecific diversification of the crop wild relative Brassica cretica Lam. using demographic model selection.</title>
        <authorList>
            <person name="Kioukis A."/>
            <person name="Michalopoulou V.A."/>
            <person name="Briers L."/>
            <person name="Pirintsos S."/>
            <person name="Studholme D.J."/>
            <person name="Pavlidis P."/>
            <person name="Sarris P.F."/>
        </authorList>
    </citation>
    <scope>NUCLEOTIDE SEQUENCE [LARGE SCALE GENOMIC DNA]</scope>
    <source>
        <strain evidence="3">cv. PFS-1207/04</strain>
    </source>
</reference>
<comment type="caution">
    <text evidence="2">The sequence shown here is derived from an EMBL/GenBank/DDBJ whole genome shotgun (WGS) entry which is preliminary data.</text>
</comment>
<feature type="region of interest" description="Disordered" evidence="1">
    <location>
        <begin position="27"/>
        <end position="75"/>
    </location>
</feature>
<evidence type="ECO:0000313" key="3">
    <source>
        <dbReference type="Proteomes" id="UP000266723"/>
    </source>
</evidence>
<feature type="compositionally biased region" description="Basic and acidic residues" evidence="1">
    <location>
        <begin position="32"/>
        <end position="44"/>
    </location>
</feature>